<feature type="transmembrane region" description="Helical" evidence="1">
    <location>
        <begin position="140"/>
        <end position="159"/>
    </location>
</feature>
<feature type="transmembrane region" description="Helical" evidence="1">
    <location>
        <begin position="107"/>
        <end position="128"/>
    </location>
</feature>
<keyword evidence="1" id="KW-1133">Transmembrane helix</keyword>
<keyword evidence="3" id="KW-1185">Reference proteome</keyword>
<keyword evidence="1" id="KW-0812">Transmembrane</keyword>
<comment type="caution">
    <text evidence="2">The sequence shown here is derived from an EMBL/GenBank/DDBJ whole genome shotgun (WGS) entry which is preliminary data.</text>
</comment>
<evidence type="ECO:0000256" key="1">
    <source>
        <dbReference type="SAM" id="Phobius"/>
    </source>
</evidence>
<gene>
    <name evidence="2" type="ORF">EV646_107338</name>
</gene>
<evidence type="ECO:0000313" key="3">
    <source>
        <dbReference type="Proteomes" id="UP000295573"/>
    </source>
</evidence>
<feature type="transmembrane region" description="Helical" evidence="1">
    <location>
        <begin position="82"/>
        <end position="101"/>
    </location>
</feature>
<feature type="transmembrane region" description="Helical" evidence="1">
    <location>
        <begin position="20"/>
        <end position="39"/>
    </location>
</feature>
<feature type="transmembrane region" description="Helical" evidence="1">
    <location>
        <begin position="165"/>
        <end position="183"/>
    </location>
</feature>
<organism evidence="2 3">
    <name type="scientific">Kribbella antiqua</name>
    <dbReference type="NCBI Taxonomy" id="2512217"/>
    <lineage>
        <taxon>Bacteria</taxon>
        <taxon>Bacillati</taxon>
        <taxon>Actinomycetota</taxon>
        <taxon>Actinomycetes</taxon>
        <taxon>Propionibacteriales</taxon>
        <taxon>Kribbellaceae</taxon>
        <taxon>Kribbella</taxon>
    </lineage>
</organism>
<reference evidence="2 3" key="1">
    <citation type="journal article" date="2015" name="Stand. Genomic Sci.">
        <title>Genomic Encyclopedia of Bacterial and Archaeal Type Strains, Phase III: the genomes of soil and plant-associated and newly described type strains.</title>
        <authorList>
            <person name="Whitman W.B."/>
            <person name="Woyke T."/>
            <person name="Klenk H.P."/>
            <person name="Zhou Y."/>
            <person name="Lilburn T.G."/>
            <person name="Beck B.J."/>
            <person name="De Vos P."/>
            <person name="Vandamme P."/>
            <person name="Eisen J.A."/>
            <person name="Garrity G."/>
            <person name="Hugenholtz P."/>
            <person name="Kyrpides N.C."/>
        </authorList>
    </citation>
    <scope>NUCLEOTIDE SEQUENCE [LARGE SCALE GENOMIC DNA]</scope>
    <source>
        <strain evidence="2 3">VKM Ac-2541</strain>
    </source>
</reference>
<sequence length="200" mass="20714">MTTKQGDAVSSSQGPAVASAVGLAGAVLQLGYGAAAIVFPYPAIAERGWELVWLAINIGMIAGVAGWLLLDVATPRRLARTGGGVAIAGYLIRIAVSIWLVADPSAYVDPAIVASIILMFTGMGIVGVCTARGPLTGWPAWAPLTTVAAGIVTATFYSIHKPTHFILLGLLWGTTWLALALTTRSLRTQTPHQQSVPAAN</sequence>
<dbReference type="Proteomes" id="UP000295573">
    <property type="component" value="Unassembled WGS sequence"/>
</dbReference>
<keyword evidence="1" id="KW-0472">Membrane</keyword>
<accession>A0A4R2IMP7</accession>
<name>A0A4R2IMP7_9ACTN</name>
<evidence type="ECO:0000313" key="2">
    <source>
        <dbReference type="EMBL" id="TCO46314.1"/>
    </source>
</evidence>
<protein>
    <submittedName>
        <fullName evidence="2">Uncharacterized protein</fullName>
    </submittedName>
</protein>
<dbReference type="AlphaFoldDB" id="A0A4R2IMP7"/>
<feature type="transmembrane region" description="Helical" evidence="1">
    <location>
        <begin position="51"/>
        <end position="70"/>
    </location>
</feature>
<dbReference type="EMBL" id="SLWR01000007">
    <property type="protein sequence ID" value="TCO46314.1"/>
    <property type="molecule type" value="Genomic_DNA"/>
</dbReference>
<proteinExistence type="predicted"/>